<name>A0A382BDW5_9ZZZZ</name>
<dbReference type="PANTHER" id="PTHR30160">
    <property type="entry name" value="TETRAACYLDISACCHARIDE 4'-KINASE-RELATED"/>
    <property type="match status" value="1"/>
</dbReference>
<organism evidence="1">
    <name type="scientific">marine metagenome</name>
    <dbReference type="NCBI Taxonomy" id="408172"/>
    <lineage>
        <taxon>unclassified sequences</taxon>
        <taxon>metagenomes</taxon>
        <taxon>ecological metagenomes</taxon>
    </lineage>
</organism>
<dbReference type="GO" id="GO:0009244">
    <property type="term" value="P:lipopolysaccharide core region biosynthetic process"/>
    <property type="evidence" value="ECO:0007669"/>
    <property type="project" value="TreeGrafter"/>
</dbReference>
<dbReference type="EMBL" id="UINC01029162">
    <property type="protein sequence ID" value="SVB11433.1"/>
    <property type="molecule type" value="Genomic_DNA"/>
</dbReference>
<dbReference type="Gene3D" id="3.40.50.2000">
    <property type="entry name" value="Glycogen Phosphorylase B"/>
    <property type="match status" value="1"/>
</dbReference>
<reference evidence="1" key="1">
    <citation type="submission" date="2018-05" db="EMBL/GenBank/DDBJ databases">
        <authorList>
            <person name="Lanie J.A."/>
            <person name="Ng W.-L."/>
            <person name="Kazmierczak K.M."/>
            <person name="Andrzejewski T.M."/>
            <person name="Davidsen T.M."/>
            <person name="Wayne K.J."/>
            <person name="Tettelin H."/>
            <person name="Glass J.I."/>
            <person name="Rusch D."/>
            <person name="Podicherti R."/>
            <person name="Tsui H.-C.T."/>
            <person name="Winkler M.E."/>
        </authorList>
    </citation>
    <scope>NUCLEOTIDE SEQUENCE</scope>
</reference>
<sequence>MFKGKICISRIDKMGDMILTLPVIKSVKIQNPSLEIHVLASTYNAKVLKNIKYVDKVLLIESNTHSFIKEIRQLRKIKYDFFINFSPNIKSFILCFFSKSQKKATLIFLSRYRNNFFSKAILRIFTKIFCHFQYVVNRFERLNENQELHQTKMM</sequence>
<evidence type="ECO:0000313" key="1">
    <source>
        <dbReference type="EMBL" id="SVB11433.1"/>
    </source>
</evidence>
<dbReference type="AlphaFoldDB" id="A0A382BDW5"/>
<protein>
    <recommendedName>
        <fullName evidence="2">Glycosyltransferase family 9 protein</fullName>
    </recommendedName>
</protein>
<feature type="non-terminal residue" evidence="1">
    <location>
        <position position="154"/>
    </location>
</feature>
<accession>A0A382BDW5</accession>
<dbReference type="SUPFAM" id="SSF53756">
    <property type="entry name" value="UDP-Glycosyltransferase/glycogen phosphorylase"/>
    <property type="match status" value="1"/>
</dbReference>
<proteinExistence type="predicted"/>
<dbReference type="GO" id="GO:0008713">
    <property type="term" value="F:ADP-heptose-lipopolysaccharide heptosyltransferase activity"/>
    <property type="evidence" value="ECO:0007669"/>
    <property type="project" value="TreeGrafter"/>
</dbReference>
<dbReference type="GO" id="GO:0005829">
    <property type="term" value="C:cytosol"/>
    <property type="evidence" value="ECO:0007669"/>
    <property type="project" value="TreeGrafter"/>
</dbReference>
<dbReference type="InterPro" id="IPR051199">
    <property type="entry name" value="LPS_LOS_Heptosyltrfase"/>
</dbReference>
<gene>
    <name evidence="1" type="ORF">METZ01_LOCUS164287</name>
</gene>
<evidence type="ECO:0008006" key="2">
    <source>
        <dbReference type="Google" id="ProtNLM"/>
    </source>
</evidence>